<evidence type="ECO:0000256" key="2">
    <source>
        <dbReference type="ARBA" id="ARBA00022833"/>
    </source>
</evidence>
<dbReference type="InterPro" id="IPR007219">
    <property type="entry name" value="XnlR_reg_dom"/>
</dbReference>
<evidence type="ECO:0000256" key="4">
    <source>
        <dbReference type="ARBA" id="ARBA00023125"/>
    </source>
</evidence>
<feature type="domain" description="Xylanolytic transcriptional activator regulatory" evidence="8">
    <location>
        <begin position="186"/>
        <end position="326"/>
    </location>
</feature>
<keyword evidence="6" id="KW-0539">Nucleus</keyword>
<feature type="compositionally biased region" description="Polar residues" evidence="7">
    <location>
        <begin position="68"/>
        <end position="85"/>
    </location>
</feature>
<evidence type="ECO:0000256" key="7">
    <source>
        <dbReference type="SAM" id="MobiDB-lite"/>
    </source>
</evidence>
<evidence type="ECO:0000256" key="6">
    <source>
        <dbReference type="ARBA" id="ARBA00023242"/>
    </source>
</evidence>
<dbReference type="Proteomes" id="UP001056012">
    <property type="component" value="Chromosome 6"/>
</dbReference>
<dbReference type="PANTHER" id="PTHR31313:SF85">
    <property type="entry name" value="ZN(II)2CYS6 TRANSCRIPTION FACTOR (EUROFUNG)"/>
    <property type="match status" value="1"/>
</dbReference>
<dbReference type="GO" id="GO:0008270">
    <property type="term" value="F:zinc ion binding"/>
    <property type="evidence" value="ECO:0007669"/>
    <property type="project" value="InterPro"/>
</dbReference>
<evidence type="ECO:0000259" key="8">
    <source>
        <dbReference type="Pfam" id="PF04082"/>
    </source>
</evidence>
<keyword evidence="5" id="KW-0804">Transcription</keyword>
<gene>
    <name evidence="9" type="ORF">yc1106_08364</name>
</gene>
<dbReference type="OrthoDB" id="3676504at2759"/>
<evidence type="ECO:0000313" key="9">
    <source>
        <dbReference type="EMBL" id="USP81090.1"/>
    </source>
</evidence>
<keyword evidence="3" id="KW-0805">Transcription regulation</keyword>
<evidence type="ECO:0000313" key="10">
    <source>
        <dbReference type="Proteomes" id="UP001056012"/>
    </source>
</evidence>
<evidence type="ECO:0000256" key="1">
    <source>
        <dbReference type="ARBA" id="ARBA00022723"/>
    </source>
</evidence>
<protein>
    <recommendedName>
        <fullName evidence="8">Xylanolytic transcriptional activator regulatory domain-containing protein</fullName>
    </recommendedName>
</protein>
<keyword evidence="1" id="KW-0479">Metal-binding</keyword>
<dbReference type="GO" id="GO:0006351">
    <property type="term" value="P:DNA-templated transcription"/>
    <property type="evidence" value="ECO:0007669"/>
    <property type="project" value="InterPro"/>
</dbReference>
<name>A0A9Q8ZF49_CURCL</name>
<sequence>MTKVVAMAKRLQEAEETIANLQAQLNTSPYEDTQNRASPSPQTATTPRNAPTIVSFSSPSAADAMSLHNASSAHEAPTLQTNGQTPERTIAYHTASKENLPPDLSVDENGDIQYYGPTSAVHDPPQLQLDSPLSHVSSTAPRIPSRTEIQSAIMAHAQESTIWEDFALGNASLQTGIPRQIMAKLLNMHWTWVSPMFMYVYRPAFIRDMATGGRYYSEFLLTVICAHAAKYQDGSCAEFLLSRVSRLLGAAIQQPSSIPTVQALLQLSARELANGSISQAWVYSGIAFRMASDLGLQHHSPDIRGLGPVDQEIRKRLFWSCYFWDK</sequence>
<keyword evidence="10" id="KW-1185">Reference proteome</keyword>
<feature type="region of interest" description="Disordered" evidence="7">
    <location>
        <begin position="25"/>
        <end position="85"/>
    </location>
</feature>
<proteinExistence type="predicted"/>
<organism evidence="9 10">
    <name type="scientific">Curvularia clavata</name>
    <dbReference type="NCBI Taxonomy" id="95742"/>
    <lineage>
        <taxon>Eukaryota</taxon>
        <taxon>Fungi</taxon>
        <taxon>Dikarya</taxon>
        <taxon>Ascomycota</taxon>
        <taxon>Pezizomycotina</taxon>
        <taxon>Dothideomycetes</taxon>
        <taxon>Pleosporomycetidae</taxon>
        <taxon>Pleosporales</taxon>
        <taxon>Pleosporineae</taxon>
        <taxon>Pleosporaceae</taxon>
        <taxon>Curvularia</taxon>
    </lineage>
</organism>
<dbReference type="Pfam" id="PF04082">
    <property type="entry name" value="Fungal_trans"/>
    <property type="match status" value="1"/>
</dbReference>
<keyword evidence="2" id="KW-0862">Zinc</keyword>
<dbReference type="GO" id="GO:0003677">
    <property type="term" value="F:DNA binding"/>
    <property type="evidence" value="ECO:0007669"/>
    <property type="project" value="UniProtKB-KW"/>
</dbReference>
<dbReference type="VEuPathDB" id="FungiDB:yc1106_08364"/>
<keyword evidence="4" id="KW-0238">DNA-binding</keyword>
<dbReference type="PANTHER" id="PTHR31313">
    <property type="entry name" value="TY1 ENHANCER ACTIVATOR"/>
    <property type="match status" value="1"/>
</dbReference>
<feature type="compositionally biased region" description="Polar residues" evidence="7">
    <location>
        <begin position="25"/>
        <end position="60"/>
    </location>
</feature>
<dbReference type="CDD" id="cd12148">
    <property type="entry name" value="fungal_TF_MHR"/>
    <property type="match status" value="1"/>
</dbReference>
<evidence type="ECO:0000256" key="3">
    <source>
        <dbReference type="ARBA" id="ARBA00023015"/>
    </source>
</evidence>
<dbReference type="EMBL" id="CP089279">
    <property type="protein sequence ID" value="USP81090.1"/>
    <property type="molecule type" value="Genomic_DNA"/>
</dbReference>
<reference evidence="9" key="1">
    <citation type="submission" date="2021-12" db="EMBL/GenBank/DDBJ databases">
        <title>Curvularia clavata genome.</title>
        <authorList>
            <person name="Cao Y."/>
        </authorList>
    </citation>
    <scope>NUCLEOTIDE SEQUENCE</scope>
    <source>
        <strain evidence="9">Yc1106</strain>
    </source>
</reference>
<dbReference type="AlphaFoldDB" id="A0A9Q8ZF49"/>
<evidence type="ECO:0000256" key="5">
    <source>
        <dbReference type="ARBA" id="ARBA00023163"/>
    </source>
</evidence>
<dbReference type="InterPro" id="IPR051615">
    <property type="entry name" value="Transcr_Regulatory_Elem"/>
</dbReference>
<accession>A0A9Q8ZF49</accession>